<dbReference type="PROSITE" id="PS50041">
    <property type="entry name" value="C_TYPE_LECTIN_2"/>
    <property type="match status" value="1"/>
</dbReference>
<dbReference type="SMART" id="SM00034">
    <property type="entry name" value="CLECT"/>
    <property type="match status" value="1"/>
</dbReference>
<keyword evidence="4" id="KW-1185">Reference proteome</keyword>
<dbReference type="GeneTree" id="ENSGT01090000260530"/>
<dbReference type="PANTHER" id="PTHR45784">
    <property type="entry name" value="C-TYPE LECTIN DOMAIN FAMILY 20 MEMBER A-RELATED"/>
    <property type="match status" value="1"/>
</dbReference>
<dbReference type="AlphaFoldDB" id="A0A3Q0RL47"/>
<dbReference type="InterPro" id="IPR016187">
    <property type="entry name" value="CTDL_fold"/>
</dbReference>
<dbReference type="PANTHER" id="PTHR45784:SF3">
    <property type="entry name" value="C-TYPE LECTIN DOMAIN FAMILY 4 MEMBER K-LIKE-RELATED"/>
    <property type="match status" value="1"/>
</dbReference>
<dbReference type="Ensembl" id="ENSACIT00000010913.1">
    <property type="protein sequence ID" value="ENSACIP00000010608.1"/>
    <property type="gene ID" value="ENSACIG00000008320.1"/>
</dbReference>
<sequence>MNKIETKKLACSCWFSKVATKSVNEEAFECLECCVCVCVCVNKWADTAVNKKRMKSSEKPSWNDAQSYCRENYTDLATVRNQSENKQLKMMVTSYTWIGLYRNSWKWSDGSAYSFINWANKISTRVTASCASFFGVGNWLNSECKYLRPFVCNTGEF</sequence>
<evidence type="ECO:0000313" key="3">
    <source>
        <dbReference type="Ensembl" id="ENSACIP00000010608.1"/>
    </source>
</evidence>
<dbReference type="Proteomes" id="UP000261340">
    <property type="component" value="Unplaced"/>
</dbReference>
<dbReference type="PROSITE" id="PS00615">
    <property type="entry name" value="C_TYPE_LECTIN_1"/>
    <property type="match status" value="1"/>
</dbReference>
<evidence type="ECO:0000259" key="2">
    <source>
        <dbReference type="PROSITE" id="PS50041"/>
    </source>
</evidence>
<evidence type="ECO:0000313" key="4">
    <source>
        <dbReference type="Proteomes" id="UP000261340"/>
    </source>
</evidence>
<dbReference type="SUPFAM" id="SSF56436">
    <property type="entry name" value="C-type lectin-like"/>
    <property type="match status" value="1"/>
</dbReference>
<name>A0A3Q0RL47_AMPCI</name>
<dbReference type="Gene3D" id="3.10.100.10">
    <property type="entry name" value="Mannose-Binding Protein A, subunit A"/>
    <property type="match status" value="1"/>
</dbReference>
<keyword evidence="1" id="KW-1015">Disulfide bond</keyword>
<organism evidence="3 4">
    <name type="scientific">Amphilophus citrinellus</name>
    <name type="common">Midas cichlid</name>
    <name type="synonym">Cichlasoma citrinellum</name>
    <dbReference type="NCBI Taxonomy" id="61819"/>
    <lineage>
        <taxon>Eukaryota</taxon>
        <taxon>Metazoa</taxon>
        <taxon>Chordata</taxon>
        <taxon>Craniata</taxon>
        <taxon>Vertebrata</taxon>
        <taxon>Euteleostomi</taxon>
        <taxon>Actinopterygii</taxon>
        <taxon>Neopterygii</taxon>
        <taxon>Teleostei</taxon>
        <taxon>Neoteleostei</taxon>
        <taxon>Acanthomorphata</taxon>
        <taxon>Ovalentaria</taxon>
        <taxon>Cichlomorphae</taxon>
        <taxon>Cichliformes</taxon>
        <taxon>Cichlidae</taxon>
        <taxon>New World cichlids</taxon>
        <taxon>Cichlasomatinae</taxon>
        <taxon>Heroini</taxon>
        <taxon>Amphilophus</taxon>
    </lineage>
</organism>
<proteinExistence type="predicted"/>
<dbReference type="InterPro" id="IPR016186">
    <property type="entry name" value="C-type_lectin-like/link_sf"/>
</dbReference>
<dbReference type="InterPro" id="IPR018378">
    <property type="entry name" value="C-type_lectin_CS"/>
</dbReference>
<reference evidence="3" key="1">
    <citation type="submission" date="2025-08" db="UniProtKB">
        <authorList>
            <consortium name="Ensembl"/>
        </authorList>
    </citation>
    <scope>IDENTIFICATION</scope>
</reference>
<protein>
    <recommendedName>
        <fullName evidence="2">C-type lectin domain-containing protein</fullName>
    </recommendedName>
</protein>
<evidence type="ECO:0000256" key="1">
    <source>
        <dbReference type="ARBA" id="ARBA00023157"/>
    </source>
</evidence>
<dbReference type="InterPro" id="IPR001304">
    <property type="entry name" value="C-type_lectin-like"/>
</dbReference>
<reference evidence="3" key="2">
    <citation type="submission" date="2025-09" db="UniProtKB">
        <authorList>
            <consortium name="Ensembl"/>
        </authorList>
    </citation>
    <scope>IDENTIFICATION</scope>
</reference>
<dbReference type="Pfam" id="PF00059">
    <property type="entry name" value="Lectin_C"/>
    <property type="match status" value="1"/>
</dbReference>
<accession>A0A3Q0RL47</accession>
<feature type="domain" description="C-type lectin" evidence="2">
    <location>
        <begin position="56"/>
        <end position="153"/>
    </location>
</feature>